<keyword evidence="2" id="KW-0812">Transmembrane</keyword>
<comment type="caution">
    <text evidence="7">The sequence shown here is derived from an EMBL/GenBank/DDBJ whole genome shotgun (WGS) entry which is preliminary data.</text>
</comment>
<dbReference type="GO" id="GO:0055085">
    <property type="term" value="P:transmembrane transport"/>
    <property type="evidence" value="ECO:0007669"/>
    <property type="project" value="InterPro"/>
</dbReference>
<sequence length="245" mass="25351">MRQKTAPSRMSPGIMAGFRPAAYGRAVHPRAGAVFAALIALAIQAALVTWMARLSAPPAAARAQGETVVVARLLPPPPRVVETALVQSPPAQPRRQPPPPHPRQRSPAPVMSQPAPAPPVVATPLPAPSAPPPEAATADAPPAAVIRRPPDPPPPDVLEAYTRAVWLALSRHRPAHVAAAGTVVLSISVAADGQVRDAAILTSSGSGVLDAIALRAVSQAAPLPAPPEPLLTDGRFSFTVPFRFR</sequence>
<comment type="subcellular location">
    <subcellularLocation>
        <location evidence="1">Membrane</location>
        <topology evidence="1">Single-pass membrane protein</topology>
    </subcellularLocation>
</comment>
<evidence type="ECO:0000256" key="4">
    <source>
        <dbReference type="ARBA" id="ARBA00023136"/>
    </source>
</evidence>
<evidence type="ECO:0000256" key="3">
    <source>
        <dbReference type="ARBA" id="ARBA00022989"/>
    </source>
</evidence>
<keyword evidence="3" id="KW-1133">Transmembrane helix</keyword>
<dbReference type="Pfam" id="PF03544">
    <property type="entry name" value="TonB_C"/>
    <property type="match status" value="1"/>
</dbReference>
<dbReference type="InterPro" id="IPR037682">
    <property type="entry name" value="TonB_C"/>
</dbReference>
<name>A0A560GPA3_9PROT</name>
<evidence type="ECO:0000259" key="6">
    <source>
        <dbReference type="PROSITE" id="PS52015"/>
    </source>
</evidence>
<dbReference type="Proteomes" id="UP000315751">
    <property type="component" value="Unassembled WGS sequence"/>
</dbReference>
<dbReference type="GO" id="GO:0016020">
    <property type="term" value="C:membrane"/>
    <property type="evidence" value="ECO:0007669"/>
    <property type="project" value="UniProtKB-SubCell"/>
</dbReference>
<dbReference type="InterPro" id="IPR006260">
    <property type="entry name" value="TonB/TolA_C"/>
</dbReference>
<dbReference type="SUPFAM" id="SSF74653">
    <property type="entry name" value="TolA/TonB C-terminal domain"/>
    <property type="match status" value="1"/>
</dbReference>
<reference evidence="7 8" key="1">
    <citation type="submission" date="2019-06" db="EMBL/GenBank/DDBJ databases">
        <title>Genomic Encyclopedia of Type Strains, Phase IV (KMG-V): Genome sequencing to study the core and pangenomes of soil and plant-associated prokaryotes.</title>
        <authorList>
            <person name="Whitman W."/>
        </authorList>
    </citation>
    <scope>NUCLEOTIDE SEQUENCE [LARGE SCALE GENOMIC DNA]</scope>
    <source>
        <strain evidence="7 8">BR 11622</strain>
    </source>
</reference>
<dbReference type="RefSeq" id="WP_145735591.1">
    <property type="nucleotide sequence ID" value="NZ_VITR01000018.1"/>
</dbReference>
<evidence type="ECO:0000256" key="2">
    <source>
        <dbReference type="ARBA" id="ARBA00022692"/>
    </source>
</evidence>
<evidence type="ECO:0000256" key="5">
    <source>
        <dbReference type="SAM" id="MobiDB-lite"/>
    </source>
</evidence>
<keyword evidence="4" id="KW-0472">Membrane</keyword>
<organism evidence="7 8">
    <name type="scientific">Nitrospirillum amazonense</name>
    <dbReference type="NCBI Taxonomy" id="28077"/>
    <lineage>
        <taxon>Bacteria</taxon>
        <taxon>Pseudomonadati</taxon>
        <taxon>Pseudomonadota</taxon>
        <taxon>Alphaproteobacteria</taxon>
        <taxon>Rhodospirillales</taxon>
        <taxon>Azospirillaceae</taxon>
        <taxon>Nitrospirillum</taxon>
    </lineage>
</organism>
<feature type="compositionally biased region" description="Low complexity" evidence="5">
    <location>
        <begin position="105"/>
        <end position="114"/>
    </location>
</feature>
<protein>
    <submittedName>
        <fullName evidence="7">TonB family protein</fullName>
    </submittedName>
</protein>
<dbReference type="NCBIfam" id="TIGR01352">
    <property type="entry name" value="tonB_Cterm"/>
    <property type="match status" value="1"/>
</dbReference>
<feature type="region of interest" description="Disordered" evidence="5">
    <location>
        <begin position="87"/>
        <end position="154"/>
    </location>
</feature>
<dbReference type="AlphaFoldDB" id="A0A560GPA3"/>
<feature type="compositionally biased region" description="Low complexity" evidence="5">
    <location>
        <begin position="135"/>
        <end position="147"/>
    </location>
</feature>
<evidence type="ECO:0000313" key="7">
    <source>
        <dbReference type="EMBL" id="TWB35836.1"/>
    </source>
</evidence>
<evidence type="ECO:0000256" key="1">
    <source>
        <dbReference type="ARBA" id="ARBA00004167"/>
    </source>
</evidence>
<dbReference type="OrthoDB" id="7366609at2"/>
<dbReference type="PROSITE" id="PS52015">
    <property type="entry name" value="TONB_CTD"/>
    <property type="match status" value="1"/>
</dbReference>
<feature type="compositionally biased region" description="Pro residues" evidence="5">
    <location>
        <begin position="90"/>
        <end position="101"/>
    </location>
</feature>
<gene>
    <name evidence="7" type="ORF">FBZ90_11836</name>
</gene>
<dbReference type="EMBL" id="VITR01000018">
    <property type="protein sequence ID" value="TWB35836.1"/>
    <property type="molecule type" value="Genomic_DNA"/>
</dbReference>
<proteinExistence type="predicted"/>
<evidence type="ECO:0000313" key="8">
    <source>
        <dbReference type="Proteomes" id="UP000315751"/>
    </source>
</evidence>
<keyword evidence="8" id="KW-1185">Reference proteome</keyword>
<accession>A0A560GPA3</accession>
<feature type="compositionally biased region" description="Pro residues" evidence="5">
    <location>
        <begin position="115"/>
        <end position="134"/>
    </location>
</feature>
<feature type="domain" description="TonB C-terminal" evidence="6">
    <location>
        <begin position="155"/>
        <end position="245"/>
    </location>
</feature>
<dbReference type="Gene3D" id="3.30.1150.10">
    <property type="match status" value="1"/>
</dbReference>